<feature type="compositionally biased region" description="Polar residues" evidence="1">
    <location>
        <begin position="64"/>
        <end position="86"/>
    </location>
</feature>
<protein>
    <submittedName>
        <fullName evidence="3">Uncharacterized protein</fullName>
    </submittedName>
</protein>
<dbReference type="Proteomes" id="UP000887577">
    <property type="component" value="Unplaced"/>
</dbReference>
<reference evidence="3" key="1">
    <citation type="submission" date="2022-11" db="UniProtKB">
        <authorList>
            <consortium name="WormBaseParasite"/>
        </authorList>
    </citation>
    <scope>IDENTIFICATION</scope>
</reference>
<evidence type="ECO:0000256" key="1">
    <source>
        <dbReference type="SAM" id="MobiDB-lite"/>
    </source>
</evidence>
<dbReference type="WBParaSite" id="PSU_v2.g7047.t1">
    <property type="protein sequence ID" value="PSU_v2.g7047.t1"/>
    <property type="gene ID" value="PSU_v2.g7047"/>
</dbReference>
<keyword evidence="2" id="KW-1185">Reference proteome</keyword>
<name>A0A914Z4Z9_9BILA</name>
<proteinExistence type="predicted"/>
<sequence length="120" mass="13585">MTTRRTSYSLGLDELLGMTKSKNVSQKLESPILERPTTRHGRNSATGSSGVSTANSDKSKENKSPPQSNQEDILSNRTIDVWSNENINDDHPQSEPSKIEQYSINFFKKFKCLKSFNKFK</sequence>
<organism evidence="2 3">
    <name type="scientific">Panagrolaimus superbus</name>
    <dbReference type="NCBI Taxonomy" id="310955"/>
    <lineage>
        <taxon>Eukaryota</taxon>
        <taxon>Metazoa</taxon>
        <taxon>Ecdysozoa</taxon>
        <taxon>Nematoda</taxon>
        <taxon>Chromadorea</taxon>
        <taxon>Rhabditida</taxon>
        <taxon>Tylenchina</taxon>
        <taxon>Panagrolaimomorpha</taxon>
        <taxon>Panagrolaimoidea</taxon>
        <taxon>Panagrolaimidae</taxon>
        <taxon>Panagrolaimus</taxon>
    </lineage>
</organism>
<evidence type="ECO:0000313" key="3">
    <source>
        <dbReference type="WBParaSite" id="PSU_v2.g7047.t1"/>
    </source>
</evidence>
<accession>A0A914Z4Z9</accession>
<feature type="region of interest" description="Disordered" evidence="1">
    <location>
        <begin position="1"/>
        <end position="97"/>
    </location>
</feature>
<dbReference type="AlphaFoldDB" id="A0A914Z4Z9"/>
<evidence type="ECO:0000313" key="2">
    <source>
        <dbReference type="Proteomes" id="UP000887577"/>
    </source>
</evidence>
<feature type="compositionally biased region" description="Polar residues" evidence="1">
    <location>
        <begin position="43"/>
        <end position="56"/>
    </location>
</feature>